<keyword evidence="2" id="KW-0328">Glycosyltransferase</keyword>
<keyword evidence="3" id="KW-0808">Transferase</keyword>
<gene>
    <name evidence="6" type="ORF">BC739_001047</name>
</gene>
<name>A0ABR6BAJ6_9PSEU</name>
<dbReference type="Pfam" id="PF06722">
    <property type="entry name" value="EryCIII-like_C"/>
    <property type="match status" value="1"/>
</dbReference>
<organism evidence="6 7">
    <name type="scientific">Kutzneria viridogrisea</name>
    <dbReference type="NCBI Taxonomy" id="47990"/>
    <lineage>
        <taxon>Bacteria</taxon>
        <taxon>Bacillati</taxon>
        <taxon>Actinomycetota</taxon>
        <taxon>Actinomycetes</taxon>
        <taxon>Pseudonocardiales</taxon>
        <taxon>Pseudonocardiaceae</taxon>
        <taxon>Kutzneria</taxon>
    </lineage>
</organism>
<dbReference type="InterPro" id="IPR002213">
    <property type="entry name" value="UDP_glucos_trans"/>
</dbReference>
<dbReference type="EMBL" id="JACJID010000001">
    <property type="protein sequence ID" value="MBA8923850.1"/>
    <property type="molecule type" value="Genomic_DNA"/>
</dbReference>
<dbReference type="Pfam" id="PF21036">
    <property type="entry name" value="EryCIII-like_N"/>
    <property type="match status" value="1"/>
</dbReference>
<dbReference type="PANTHER" id="PTHR48050:SF13">
    <property type="entry name" value="STEROL 3-BETA-GLUCOSYLTRANSFERASE UGT80A2"/>
    <property type="match status" value="1"/>
</dbReference>
<evidence type="ECO:0000256" key="1">
    <source>
        <dbReference type="ARBA" id="ARBA00006962"/>
    </source>
</evidence>
<dbReference type="InterPro" id="IPR048284">
    <property type="entry name" value="EryCIII-like_N"/>
</dbReference>
<evidence type="ECO:0000259" key="4">
    <source>
        <dbReference type="Pfam" id="PF06722"/>
    </source>
</evidence>
<reference evidence="6 7" key="1">
    <citation type="submission" date="2020-08" db="EMBL/GenBank/DDBJ databases">
        <title>Genomic Encyclopedia of Archaeal and Bacterial Type Strains, Phase II (KMG-II): from individual species to whole genera.</title>
        <authorList>
            <person name="Goeker M."/>
        </authorList>
    </citation>
    <scope>NUCLEOTIDE SEQUENCE [LARGE SCALE GENOMIC DNA]</scope>
    <source>
        <strain evidence="6 7">DSM 43850</strain>
    </source>
</reference>
<evidence type="ECO:0000313" key="6">
    <source>
        <dbReference type="EMBL" id="MBA8923850.1"/>
    </source>
</evidence>
<evidence type="ECO:0000313" key="7">
    <source>
        <dbReference type="Proteomes" id="UP000517916"/>
    </source>
</evidence>
<dbReference type="Proteomes" id="UP000517916">
    <property type="component" value="Unassembled WGS sequence"/>
</dbReference>
<keyword evidence="7" id="KW-1185">Reference proteome</keyword>
<accession>A0ABR6BAJ6</accession>
<feature type="domain" description="Erythromycin biosynthesis protein CIII-like C-terminal" evidence="4">
    <location>
        <begin position="263"/>
        <end position="404"/>
    </location>
</feature>
<evidence type="ECO:0000259" key="5">
    <source>
        <dbReference type="Pfam" id="PF21036"/>
    </source>
</evidence>
<comment type="similarity">
    <text evidence="1">Belongs to the glycosyltransferase 28 family.</text>
</comment>
<proteinExistence type="inferred from homology"/>
<dbReference type="InterPro" id="IPR010610">
    <property type="entry name" value="EryCIII-like_C"/>
</dbReference>
<dbReference type="InterPro" id="IPR050426">
    <property type="entry name" value="Glycosyltransferase_28"/>
</dbReference>
<dbReference type="PANTHER" id="PTHR48050">
    <property type="entry name" value="STEROL 3-BETA-GLUCOSYLTRANSFERASE"/>
    <property type="match status" value="1"/>
</dbReference>
<dbReference type="CDD" id="cd03784">
    <property type="entry name" value="GT1_Gtf-like"/>
    <property type="match status" value="1"/>
</dbReference>
<feature type="domain" description="Erythromycin biosynthesis protein CIII-like N-terminal" evidence="5">
    <location>
        <begin position="121"/>
        <end position="246"/>
    </location>
</feature>
<evidence type="ECO:0000256" key="2">
    <source>
        <dbReference type="ARBA" id="ARBA00022676"/>
    </source>
</evidence>
<protein>
    <recommendedName>
        <fullName evidence="8">Glycosyltransferase</fullName>
    </recommendedName>
</protein>
<dbReference type="Gene3D" id="3.40.50.2000">
    <property type="entry name" value="Glycogen Phosphorylase B"/>
    <property type="match status" value="2"/>
</dbReference>
<sequence length="413" mass="44379">MTMRVLFTVTRYSAHYFPLVPTAWALRAAGHEVVVACPPCEVALVGRAGLAAVPIEDGHDPMYLGRLHQYFQARQGQALLSGGVLHPVTGQPMRDLTEFDWARYKAEHRDANVARLRAGLDTTVAFARDWRPDLVVHDPLNMTGVLVGQVLGIPAWCHLWGPVGPLEERVGTQLVPRDHTDSFARHGVPPMGPELIERIIDPCPPVIGSGTALPTLPVRCVPYNGSGTVPELPPRGGRPRICVAWGNSLDLLLGPGSFLVPDILRALAPLPVEVVVVCGSAGRDRLGPLPGNVHVLSDLPLRLLLPYCEAIVYHGGAGSGMTAAWAGVPQLALPFTAEQQLTAERITRAGSGVWHVGYEVGTTGIRDAVSLLLDEPRYQHNAAALREEIAAMPSPAQVVEDLVARPRCHEGAV</sequence>
<evidence type="ECO:0008006" key="8">
    <source>
        <dbReference type="Google" id="ProtNLM"/>
    </source>
</evidence>
<evidence type="ECO:0000256" key="3">
    <source>
        <dbReference type="ARBA" id="ARBA00022679"/>
    </source>
</evidence>
<dbReference type="SUPFAM" id="SSF53756">
    <property type="entry name" value="UDP-Glycosyltransferase/glycogen phosphorylase"/>
    <property type="match status" value="1"/>
</dbReference>
<comment type="caution">
    <text evidence="6">The sequence shown here is derived from an EMBL/GenBank/DDBJ whole genome shotgun (WGS) entry which is preliminary data.</text>
</comment>